<reference evidence="28 38" key="7">
    <citation type="submission" date="2020-01" db="EMBL/GenBank/DDBJ databases">
        <title>Complete and circular genome sequences of six lactobacillus isolates from horses.</title>
        <authorList>
            <person name="Hassan H.M."/>
        </authorList>
    </citation>
    <scope>NUCLEOTIDE SEQUENCE [LARGE SCALE GENOMIC DNA]</scope>
    <source>
        <strain evidence="28 38">1D</strain>
    </source>
</reference>
<keyword evidence="9 16" id="KW-0808">Transferase</keyword>
<dbReference type="STRING" id="47770.GCA_001567095_00562"/>
<comment type="pathway">
    <text evidence="5">Purine metabolism; GMP biosynthesis via salvage pathway; GMP from guanine: step 1/1.</text>
</comment>
<reference evidence="19 35" key="5">
    <citation type="submission" date="2019-09" db="EMBL/GenBank/DDBJ databases">
        <title>Comparative analysis of L. crispatus genomes revealed niche specific adaptation to different host and body sites.</title>
        <authorList>
            <person name="Pan M."/>
            <person name="Hidalgo-Cantabrana C."/>
            <person name="Barrangou R."/>
        </authorList>
    </citation>
    <scope>NUCLEOTIDE SEQUENCE [LARGE SCALE GENOMIC DNA]</scope>
    <source>
        <strain evidence="19 35">NCK2488</strain>
    </source>
</reference>
<evidence type="ECO:0000256" key="3">
    <source>
        <dbReference type="ARBA" id="ARBA00004496"/>
    </source>
</evidence>
<reference evidence="22" key="12">
    <citation type="submission" date="2023-05" db="EMBL/GenBank/DDBJ databases">
        <title>Cataloging the Phylogenetic Diversity of Human Bladder Bacteria.</title>
        <authorList>
            <person name="Du J."/>
        </authorList>
    </citation>
    <scope>NUCLEOTIDE SEQUENCE</scope>
    <source>
        <strain evidence="22">UMB9226</strain>
    </source>
</reference>
<reference evidence="24" key="14">
    <citation type="submission" date="2024-06" db="EMBL/GenBank/DDBJ databases">
        <title>Vaginal Lactobacillus fatty acid response mechanisms reveal a metabolite-targeted strategy for bacterial vaginosis treatment.</title>
        <authorList>
            <person name="Zhu M."/>
            <person name="Blainey P.C."/>
            <person name="Bloom S.M."/>
            <person name="Kwon D.S."/>
        </authorList>
    </citation>
    <scope>NUCLEOTIDE SEQUENCE</scope>
    <source>
        <strain evidence="24">194_F1_1</strain>
    </source>
</reference>
<evidence type="ECO:0000313" key="38">
    <source>
        <dbReference type="Proteomes" id="UP000510660"/>
    </source>
</evidence>
<dbReference type="InterPro" id="IPR005904">
    <property type="entry name" value="Hxn_phspho_trans"/>
</dbReference>
<dbReference type="PANTHER" id="PTHR43340:SF1">
    <property type="entry name" value="HYPOXANTHINE PHOSPHORIBOSYLTRANSFERASE"/>
    <property type="match status" value="1"/>
</dbReference>
<reference evidence="23" key="13">
    <citation type="submission" date="2023-08" db="EMBL/GenBank/DDBJ databases">
        <title>Lactobacillus from the Female Urinary Tract.</title>
        <authorList>
            <person name="Stegman N."/>
            <person name="Jackson B."/>
            <person name="Steiling M."/>
            <person name="Sedano C."/>
            <person name="Wolfe A."/>
            <person name="Putonti C."/>
        </authorList>
    </citation>
    <scope>NUCLEOTIDE SEQUENCE</scope>
    <source>
        <strain evidence="23">UMB5661</strain>
    </source>
</reference>
<evidence type="ECO:0000256" key="4">
    <source>
        <dbReference type="ARBA" id="ARBA00004669"/>
    </source>
</evidence>
<dbReference type="Gene3D" id="3.40.50.2020">
    <property type="match status" value="1"/>
</dbReference>
<evidence type="ECO:0000256" key="16">
    <source>
        <dbReference type="RuleBase" id="RU364099"/>
    </source>
</evidence>
<dbReference type="GO" id="GO:0032263">
    <property type="term" value="P:GMP salvage"/>
    <property type="evidence" value="ECO:0007669"/>
    <property type="project" value="UniProtKB-UniPathway"/>
</dbReference>
<comment type="catalytic activity">
    <reaction evidence="15">
        <text>IMP + diphosphate = hypoxanthine + 5-phospho-alpha-D-ribose 1-diphosphate</text>
        <dbReference type="Rhea" id="RHEA:17973"/>
        <dbReference type="ChEBI" id="CHEBI:17368"/>
        <dbReference type="ChEBI" id="CHEBI:33019"/>
        <dbReference type="ChEBI" id="CHEBI:58017"/>
        <dbReference type="ChEBI" id="CHEBI:58053"/>
        <dbReference type="EC" id="2.4.2.8"/>
    </reaction>
    <physiologicalReaction direction="right-to-left" evidence="15">
        <dbReference type="Rhea" id="RHEA:17975"/>
    </physiologicalReaction>
</comment>
<evidence type="ECO:0000313" key="36">
    <source>
        <dbReference type="Proteomes" id="UP000460132"/>
    </source>
</evidence>
<evidence type="ECO:0000256" key="1">
    <source>
        <dbReference type="ARBA" id="ARBA00001946"/>
    </source>
</evidence>
<reference evidence="29 33" key="4">
    <citation type="submission" date="2019-01" db="EMBL/GenBank/DDBJ databases">
        <title>The genome sequence of Lactobacillus crispatus L49.</title>
        <authorList>
            <person name="Zhong J."/>
            <person name="Zhang J."/>
        </authorList>
    </citation>
    <scope>NUCLEOTIDE SEQUENCE [LARGE SCALE GENOMIC DNA]</scope>
    <source>
        <strain evidence="29 33">L49</strain>
    </source>
</reference>
<reference evidence="26 32" key="2">
    <citation type="submission" date="2016-10" db="EMBL/GenBank/DDBJ databases">
        <title>WGS of isloates from the oral cavity of healthy individuals.</title>
        <authorList>
            <person name="Sharma S."/>
            <person name="Pal V.K."/>
            <person name="Patil P.B."/>
            <person name="Korpole S."/>
            <person name="Grover V."/>
        </authorList>
    </citation>
    <scope>NUCLEOTIDE SEQUENCE [LARGE SCALE GENOMIC DNA]</scope>
    <source>
        <strain evidence="26 32">DISK12</strain>
    </source>
</reference>
<dbReference type="GO" id="GO:0032264">
    <property type="term" value="P:IMP salvage"/>
    <property type="evidence" value="ECO:0007669"/>
    <property type="project" value="UniProtKB-UniPathway"/>
</dbReference>
<dbReference type="EMBL" id="DYXB01000044">
    <property type="protein sequence ID" value="HJF09738.1"/>
    <property type="molecule type" value="Genomic_DNA"/>
</dbReference>
<dbReference type="EMBL" id="CP047142">
    <property type="protein sequence ID" value="QHQ68481.1"/>
    <property type="molecule type" value="Genomic_DNA"/>
</dbReference>
<dbReference type="GO" id="GO:0000166">
    <property type="term" value="F:nucleotide binding"/>
    <property type="evidence" value="ECO:0007669"/>
    <property type="project" value="UniProtKB-KW"/>
</dbReference>
<dbReference type="Proteomes" id="UP001434419">
    <property type="component" value="Unassembled WGS sequence"/>
</dbReference>
<evidence type="ECO:0000256" key="8">
    <source>
        <dbReference type="ARBA" id="ARBA00022676"/>
    </source>
</evidence>
<dbReference type="Pfam" id="PF00156">
    <property type="entry name" value="Pribosyltran"/>
    <property type="match status" value="1"/>
</dbReference>
<reference evidence="27 37" key="6">
    <citation type="submission" date="2019-12" db="EMBL/GenBank/DDBJ databases">
        <title>Complete Genome Sequences of Lactobacillus strains, C25 and P38, Isolated from Chicken Cecum.</title>
        <authorList>
            <person name="Hassan H.M."/>
            <person name="Mendoza M."/>
            <person name="Rezvani M."/>
            <person name="Koci M.D."/>
            <person name="Dickey A.N."/>
            <person name="Scholl E.H."/>
        </authorList>
    </citation>
    <scope>NUCLEOTIDE SEQUENCE [LARGE SCALE GENOMIC DNA]</scope>
    <source>
        <strain evidence="27 37">C25</strain>
    </source>
</reference>
<evidence type="ECO:0000313" key="23">
    <source>
        <dbReference type="EMBL" id="MDT9608552.1"/>
    </source>
</evidence>
<dbReference type="EMBL" id="SCLX01000032">
    <property type="protein sequence ID" value="RXF57582.1"/>
    <property type="molecule type" value="Genomic_DNA"/>
</dbReference>
<dbReference type="EMBL" id="WWFF01000002">
    <property type="protein sequence ID" value="MYN53131.1"/>
    <property type="molecule type" value="Genomic_DNA"/>
</dbReference>
<keyword evidence="10 16" id="KW-0479">Metal-binding</keyword>
<evidence type="ECO:0000313" key="28">
    <source>
        <dbReference type="EMBL" id="QLL74504.1"/>
    </source>
</evidence>
<keyword evidence="12 16" id="KW-0547">Nucleotide-binding</keyword>
<dbReference type="Proteomes" id="UP000295195">
    <property type="component" value="Unassembled WGS sequence"/>
</dbReference>
<evidence type="ECO:0000313" key="33">
    <source>
        <dbReference type="Proteomes" id="UP000289808"/>
    </source>
</evidence>
<dbReference type="Proteomes" id="UP000067598">
    <property type="component" value="Unassembled WGS sequence"/>
</dbReference>
<comment type="similarity">
    <text evidence="6 16">Belongs to the purine/pyrimidine phosphoribosyltransferase family.</text>
</comment>
<reference evidence="18" key="10">
    <citation type="journal article" date="2021" name="PeerJ">
        <title>Extensive microbial diversity within the chicken gut microbiome revealed by metagenomics and culture.</title>
        <authorList>
            <person name="Gilroy R."/>
            <person name="Ravi A."/>
            <person name="Getino M."/>
            <person name="Pursley I."/>
            <person name="Horton D.L."/>
            <person name="Alikhan N.F."/>
            <person name="Baker D."/>
            <person name="Gharbi K."/>
            <person name="Hall N."/>
            <person name="Watson M."/>
            <person name="Adriaenssens E.M."/>
            <person name="Foster-Nyarko E."/>
            <person name="Jarju S."/>
            <person name="Secka A."/>
            <person name="Antonio M."/>
            <person name="Oren A."/>
            <person name="Chaudhuri R.R."/>
            <person name="La Ragione R."/>
            <person name="Hildebrand F."/>
            <person name="Pallen M.J."/>
        </authorList>
    </citation>
    <scope>NUCLEOTIDE SEQUENCE</scope>
    <source>
        <strain evidence="18">CHK194-22301</strain>
    </source>
</reference>
<evidence type="ECO:0000256" key="11">
    <source>
        <dbReference type="ARBA" id="ARBA00022726"/>
    </source>
</evidence>
<dbReference type="EMBL" id="VUAV01000014">
    <property type="protein sequence ID" value="KAA8813060.1"/>
    <property type="molecule type" value="Genomic_DNA"/>
</dbReference>
<name>A0A120DJ52_9LACO</name>
<accession>A0A120DJ52</accession>
<dbReference type="InterPro" id="IPR050408">
    <property type="entry name" value="HGPRT"/>
</dbReference>
<dbReference type="CDD" id="cd06223">
    <property type="entry name" value="PRTases_typeI"/>
    <property type="match status" value="1"/>
</dbReference>
<dbReference type="GO" id="GO:0004422">
    <property type="term" value="F:hypoxanthine phosphoribosyltransferase activity"/>
    <property type="evidence" value="ECO:0007669"/>
    <property type="project" value="InterPro"/>
</dbReference>
<dbReference type="EMBL" id="JBETVU010000012">
    <property type="protein sequence ID" value="MES5149790.1"/>
    <property type="molecule type" value="Genomic_DNA"/>
</dbReference>
<evidence type="ECO:0000313" key="24">
    <source>
        <dbReference type="EMBL" id="MES5149790.1"/>
    </source>
</evidence>
<comment type="cofactor">
    <cofactor evidence="1 16">
        <name>Mg(2+)</name>
        <dbReference type="ChEBI" id="CHEBI:18420"/>
    </cofactor>
</comment>
<evidence type="ECO:0000313" key="31">
    <source>
        <dbReference type="Proteomes" id="UP000067598"/>
    </source>
</evidence>
<dbReference type="Proteomes" id="UP000464915">
    <property type="component" value="Chromosome"/>
</dbReference>
<evidence type="ECO:0000256" key="12">
    <source>
        <dbReference type="ARBA" id="ARBA00022741"/>
    </source>
</evidence>
<dbReference type="EMBL" id="JASOGN010000030">
    <property type="protein sequence ID" value="MDK6503088.1"/>
    <property type="molecule type" value="Genomic_DNA"/>
</dbReference>
<accession>A0A6P1TYT2</accession>
<dbReference type="Proteomes" id="UP001230300">
    <property type="component" value="Unassembled WGS sequence"/>
</dbReference>
<dbReference type="UniPathway" id="UPA00909">
    <property type="reaction ID" value="UER00887"/>
</dbReference>
<dbReference type="InterPro" id="IPR000836">
    <property type="entry name" value="PRTase_dom"/>
</dbReference>
<dbReference type="Proteomes" id="UP000510660">
    <property type="component" value="Chromosome"/>
</dbReference>
<keyword evidence="39" id="KW-1185">Reference proteome</keyword>
<reference evidence="21" key="9">
    <citation type="submission" date="2020-07" db="EMBL/GenBank/DDBJ databases">
        <title>Comparative genomics analyses of Lactobacillus crispatus isolated from different ecological niches.</title>
        <authorList>
            <person name="Mancino W."/>
            <person name="Mancabelli L."/>
            <person name="Lugli G.A."/>
            <person name="Milani C."/>
            <person name="Viappiani A."/>
            <person name="Anzalone R."/>
            <person name="Longhi G."/>
            <person name="Ventura M."/>
            <person name="Turroni F."/>
        </authorList>
    </citation>
    <scope>NUCLEOTIDE SEQUENCE</scope>
    <source>
        <strain evidence="21">LB65</strain>
    </source>
</reference>
<keyword evidence="13 16" id="KW-0460">Magnesium</keyword>
<evidence type="ECO:0000256" key="2">
    <source>
        <dbReference type="ARBA" id="ARBA00002049"/>
    </source>
</evidence>
<sequence length="189" mass="21276">MAKGDNIDQIIDHKLFTEDDIHEMCVRLGKQLTEDYAGKKPVVVGALKGAIYFLTDLTRQMDVAHQLDFLDVSSYGDGFESTGKVKIVSDLVTDVKDRDVLIVEDIVDTGLTLKFMKEHIMARGAKSVKCCAMLNKEARRTTDVELEYYGSKVGNEFVVGYGLDFLNMYRNLPYVGVLKPEVIQHYANK</sequence>
<dbReference type="GO" id="GO:0006166">
    <property type="term" value="P:purine ribonucleoside salvage"/>
    <property type="evidence" value="ECO:0007669"/>
    <property type="project" value="UniProtKB-KW"/>
</dbReference>
<dbReference type="InterPro" id="IPR029057">
    <property type="entry name" value="PRTase-like"/>
</dbReference>
<evidence type="ECO:0000313" key="30">
    <source>
        <dbReference type="EMBL" id="TDN32842.1"/>
    </source>
</evidence>
<evidence type="ECO:0000256" key="14">
    <source>
        <dbReference type="ARBA" id="ARBA00048811"/>
    </source>
</evidence>
<dbReference type="Proteomes" id="UP000460132">
    <property type="component" value="Unassembled WGS sequence"/>
</dbReference>
<dbReference type="Proteomes" id="UP000231914">
    <property type="component" value="Unassembled WGS sequence"/>
</dbReference>
<dbReference type="FunFam" id="3.40.50.2020:FF:000006">
    <property type="entry name" value="Hypoxanthine phosphoribosyltransferase"/>
    <property type="match status" value="1"/>
</dbReference>
<comment type="function">
    <text evidence="2">Purine salvage pathway enzyme that catalyzes the transfer of the ribosyl-5-phosphate group from 5-phospho-alpha-D-ribose 1-diphosphate (PRPP) to the N9 position of the 6-oxopurines hypoxanthine and guanine to form the corresponding ribonucleotides IMP (inosine 5'-monophosphate) and GMP (guanosine 5'-monophosphate), with the release of PPi.</text>
</comment>
<reference evidence="20 31" key="1">
    <citation type="journal article" date="2016" name="Microbiology (Mosc.)">
        <title>Comparison of Lactobacillus crispatus isolates from Lactobacillus-dominated vaginal microbiomes with isolates from microbiomes containing bacterial vaginosis-associated bacteria.</title>
        <authorList>
            <person name="Abdelmaksoud A.A."/>
            <person name="Koparde V.N."/>
            <person name="Sheth N.U."/>
            <person name="Serrano M.G."/>
            <person name="Glascock A.L."/>
            <person name="Fettweis J.M."/>
            <person name="Strauss Iii J.F."/>
            <person name="Buck G.A."/>
            <person name="Jefferson K.K."/>
        </authorList>
    </citation>
    <scope>NUCLEOTIDE SEQUENCE [LARGE SCALE GENOMIC DNA]</scope>
    <source>
        <strain evidence="20 31">VMC3</strain>
    </source>
</reference>
<proteinExistence type="inferred from homology"/>
<evidence type="ECO:0000313" key="21">
    <source>
        <dbReference type="EMBL" id="MBI1707490.1"/>
    </source>
</evidence>
<dbReference type="EMBL" id="MKXG01000147">
    <property type="protein sequence ID" value="PJZ16532.1"/>
    <property type="molecule type" value="Genomic_DNA"/>
</dbReference>
<dbReference type="EC" id="2.4.2.8" evidence="16"/>
<evidence type="ECO:0000259" key="17">
    <source>
        <dbReference type="Pfam" id="PF00156"/>
    </source>
</evidence>
<dbReference type="SUPFAM" id="SSF53271">
    <property type="entry name" value="PRTase-like"/>
    <property type="match status" value="1"/>
</dbReference>
<protein>
    <recommendedName>
        <fullName evidence="16">Hypoxanthine phosphoribosyltransferase</fullName>
        <ecNumber evidence="16">2.4.2.8</ecNumber>
    </recommendedName>
</protein>
<evidence type="ECO:0000256" key="13">
    <source>
        <dbReference type="ARBA" id="ARBA00022842"/>
    </source>
</evidence>
<dbReference type="GO" id="GO:0046100">
    <property type="term" value="P:hypoxanthine metabolic process"/>
    <property type="evidence" value="ECO:0007669"/>
    <property type="project" value="TreeGrafter"/>
</dbReference>
<comment type="subcellular location">
    <subcellularLocation>
        <location evidence="3 16">Cytoplasm</location>
    </subcellularLocation>
</comment>
<evidence type="ECO:0000256" key="6">
    <source>
        <dbReference type="ARBA" id="ARBA00008391"/>
    </source>
</evidence>
<evidence type="ECO:0000313" key="37">
    <source>
        <dbReference type="Proteomes" id="UP000464915"/>
    </source>
</evidence>
<organism evidence="20 31">
    <name type="scientific">Lactobacillus crispatus</name>
    <dbReference type="NCBI Taxonomy" id="47770"/>
    <lineage>
        <taxon>Bacteria</taxon>
        <taxon>Bacillati</taxon>
        <taxon>Bacillota</taxon>
        <taxon>Bacilli</taxon>
        <taxon>Lactobacillales</taxon>
        <taxon>Lactobacillaceae</taxon>
        <taxon>Lactobacillus</taxon>
    </lineage>
</organism>
<evidence type="ECO:0000313" key="18">
    <source>
        <dbReference type="EMBL" id="HJF09738.1"/>
    </source>
</evidence>
<evidence type="ECO:0000256" key="15">
    <source>
        <dbReference type="ARBA" id="ARBA00049402"/>
    </source>
</evidence>
<evidence type="ECO:0000256" key="10">
    <source>
        <dbReference type="ARBA" id="ARBA00022723"/>
    </source>
</evidence>
<evidence type="ECO:0000313" key="25">
    <source>
        <dbReference type="EMBL" id="MYN53131.1"/>
    </source>
</evidence>
<evidence type="ECO:0000313" key="26">
    <source>
        <dbReference type="EMBL" id="PJZ16532.1"/>
    </source>
</evidence>
<comment type="pathway">
    <text evidence="4 16">Purine metabolism; IMP biosynthesis via salvage pathway; IMP from hypoxanthine: step 1/1.</text>
</comment>
<keyword evidence="8 16" id="KW-0328">Glycosyltransferase</keyword>
<evidence type="ECO:0000313" key="22">
    <source>
        <dbReference type="EMBL" id="MDK6503088.1"/>
    </source>
</evidence>
<dbReference type="PATRIC" id="fig|47770.28.peg.1722"/>
<dbReference type="Proteomes" id="UP000324504">
    <property type="component" value="Unassembled WGS sequence"/>
</dbReference>
<dbReference type="EMBL" id="CP047415">
    <property type="protein sequence ID" value="QLL74504.1"/>
    <property type="molecule type" value="Genomic_DNA"/>
</dbReference>
<dbReference type="EMBL" id="NKLP01000055">
    <property type="protein sequence ID" value="TDN32842.1"/>
    <property type="molecule type" value="Genomic_DNA"/>
</dbReference>
<dbReference type="NCBIfam" id="TIGR01203">
    <property type="entry name" value="HGPRTase"/>
    <property type="match status" value="1"/>
</dbReference>
<dbReference type="GO" id="GO:0006178">
    <property type="term" value="P:guanine salvage"/>
    <property type="evidence" value="ECO:0007669"/>
    <property type="project" value="TreeGrafter"/>
</dbReference>
<dbReference type="GO" id="GO:0052657">
    <property type="term" value="F:guanine phosphoribosyltransferase activity"/>
    <property type="evidence" value="ECO:0007669"/>
    <property type="project" value="UniProtKB-ARBA"/>
</dbReference>
<dbReference type="UniPathway" id="UPA00591">
    <property type="reaction ID" value="UER00648"/>
</dbReference>
<evidence type="ECO:0000313" key="19">
    <source>
        <dbReference type="EMBL" id="KAA8813060.1"/>
    </source>
</evidence>
<reference evidence="25 36" key="8">
    <citation type="submission" date="2020-01" db="EMBL/GenBank/DDBJ databases">
        <title>Vaginal microbiome of pregnant Indian women: Insights into the genome of dominants Lactobacillus species.</title>
        <authorList>
            <person name="Das B."/>
            <person name="Mehta O."/>
            <person name="Ghosh T.S."/>
            <person name="Kothidar A."/>
            <person name="Gowtham M.R."/>
            <person name="Mitra R."/>
            <person name="Kshetrapal P."/>
            <person name="Wadhwa N."/>
            <person name="Thiruvengadam R."/>
            <person name="Nair G.B."/>
            <person name="Bhatnagar S."/>
            <person name="Pore S."/>
        </authorList>
    </citation>
    <scope>NUCLEOTIDE SEQUENCE [LARGE SCALE GENOMIC DNA]</scope>
    <source>
        <strain evidence="25 36">Indica2</strain>
    </source>
</reference>
<dbReference type="EMBL" id="JACCPP010000009">
    <property type="protein sequence ID" value="MBI1707490.1"/>
    <property type="molecule type" value="Genomic_DNA"/>
</dbReference>
<comment type="catalytic activity">
    <reaction evidence="14">
        <text>GMP + diphosphate = guanine + 5-phospho-alpha-D-ribose 1-diphosphate</text>
        <dbReference type="Rhea" id="RHEA:25424"/>
        <dbReference type="ChEBI" id="CHEBI:16235"/>
        <dbReference type="ChEBI" id="CHEBI:33019"/>
        <dbReference type="ChEBI" id="CHEBI:58017"/>
        <dbReference type="ChEBI" id="CHEBI:58115"/>
        <dbReference type="EC" id="2.4.2.8"/>
    </reaction>
    <physiologicalReaction direction="right-to-left" evidence="14">
        <dbReference type="Rhea" id="RHEA:25426"/>
    </physiologicalReaction>
</comment>
<dbReference type="GO" id="GO:0000287">
    <property type="term" value="F:magnesium ion binding"/>
    <property type="evidence" value="ECO:0007669"/>
    <property type="project" value="TreeGrafter"/>
</dbReference>
<dbReference type="EMBL" id="JAVTXN010000001">
    <property type="protein sequence ID" value="MDT9608552.1"/>
    <property type="molecule type" value="Genomic_DNA"/>
</dbReference>
<evidence type="ECO:0000256" key="5">
    <source>
        <dbReference type="ARBA" id="ARBA00004676"/>
    </source>
</evidence>
<dbReference type="Proteomes" id="UP001194414">
    <property type="component" value="Unassembled WGS sequence"/>
</dbReference>
<evidence type="ECO:0000256" key="9">
    <source>
        <dbReference type="ARBA" id="ARBA00022679"/>
    </source>
</evidence>
<dbReference type="Proteomes" id="UP001253287">
    <property type="component" value="Unassembled WGS sequence"/>
</dbReference>
<dbReference type="RefSeq" id="WP_005718562.1">
    <property type="nucleotide sequence ID" value="NZ_AP025162.1"/>
</dbReference>
<dbReference type="Proteomes" id="UP000784793">
    <property type="component" value="Unassembled WGS sequence"/>
</dbReference>
<dbReference type="GO" id="GO:0005829">
    <property type="term" value="C:cytosol"/>
    <property type="evidence" value="ECO:0007669"/>
    <property type="project" value="TreeGrafter"/>
</dbReference>
<evidence type="ECO:0000313" key="27">
    <source>
        <dbReference type="EMBL" id="QHQ68481.1"/>
    </source>
</evidence>
<evidence type="ECO:0000313" key="34">
    <source>
        <dbReference type="Proteomes" id="UP000295195"/>
    </source>
</evidence>
<feature type="domain" description="Phosphoribosyltransferase" evidence="17">
    <location>
        <begin position="24"/>
        <end position="165"/>
    </location>
</feature>
<reference evidence="18" key="11">
    <citation type="submission" date="2021-09" db="EMBL/GenBank/DDBJ databases">
        <authorList>
            <person name="Gilroy R."/>
        </authorList>
    </citation>
    <scope>NUCLEOTIDE SEQUENCE</scope>
    <source>
        <strain evidence="18">CHK194-22301</strain>
    </source>
</reference>
<keyword evidence="7 16" id="KW-0963">Cytoplasm</keyword>
<evidence type="ECO:0000313" key="32">
    <source>
        <dbReference type="Proteomes" id="UP000231914"/>
    </source>
</evidence>
<evidence type="ECO:0000256" key="7">
    <source>
        <dbReference type="ARBA" id="ARBA00022490"/>
    </source>
</evidence>
<evidence type="ECO:0000313" key="20">
    <source>
        <dbReference type="EMBL" id="KWU02869.1"/>
    </source>
</evidence>
<evidence type="ECO:0000313" key="39">
    <source>
        <dbReference type="Proteomes" id="UP001434419"/>
    </source>
</evidence>
<dbReference type="EMBL" id="LJGP01000062">
    <property type="protein sequence ID" value="KWU02869.1"/>
    <property type="molecule type" value="Genomic_DNA"/>
</dbReference>
<gene>
    <name evidence="18" type="primary">hpt</name>
    <name evidence="24" type="ORF">ABVC42_07615</name>
    <name evidence="20" type="ORF">AEL95_10195</name>
    <name evidence="26" type="ORF">BHU41_09535</name>
    <name evidence="30" type="ORF">CEE75_03460</name>
    <name evidence="29" type="ORF">ERD32_06470</name>
    <name evidence="19" type="ORF">F1C09_03670</name>
    <name evidence="27" type="ORF">GSR61_07900</name>
    <name evidence="25" type="ORF">GTK63_02115</name>
    <name evidence="28" type="ORF">GTO85_09140</name>
    <name evidence="21" type="ORF">HYQ56_0469</name>
    <name evidence="18" type="ORF">K8V23_02915</name>
    <name evidence="22" type="ORF">QP235_07745</name>
    <name evidence="23" type="ORF">RON39_00110</name>
</gene>
<evidence type="ECO:0000313" key="35">
    <source>
        <dbReference type="Proteomes" id="UP000324504"/>
    </source>
</evidence>
<dbReference type="AlphaFoldDB" id="A0A120DJ52"/>
<reference evidence="30 34" key="3">
    <citation type="submission" date="2017-06" db="EMBL/GenBank/DDBJ databases">
        <authorList>
            <person name="Swanenburg J."/>
            <person name="Kort R."/>
        </authorList>
    </citation>
    <scope>NUCLEOTIDE SEQUENCE [LARGE SCALE GENOMIC DNA]</scope>
    <source>
        <strain evidence="30 34">RL05</strain>
    </source>
</reference>
<dbReference type="Proteomes" id="UP000289808">
    <property type="component" value="Unassembled WGS sequence"/>
</dbReference>
<evidence type="ECO:0000313" key="29">
    <source>
        <dbReference type="EMBL" id="RXF57582.1"/>
    </source>
</evidence>
<keyword evidence="11 16" id="KW-0660">Purine salvage</keyword>
<dbReference type="PANTHER" id="PTHR43340">
    <property type="entry name" value="HYPOXANTHINE-GUANINE PHOSPHORIBOSYLTRANSFERASE"/>
    <property type="match status" value="1"/>
</dbReference>